<evidence type="ECO:0000256" key="4">
    <source>
        <dbReference type="ARBA" id="ARBA00022729"/>
    </source>
</evidence>
<evidence type="ECO:0000259" key="11">
    <source>
        <dbReference type="Pfam" id="PF21902"/>
    </source>
</evidence>
<evidence type="ECO:0000313" key="12">
    <source>
        <dbReference type="EMBL" id="CDK28033.1"/>
    </source>
</evidence>
<protein>
    <recommendedName>
        <fullName evidence="14">Intimal thickness related receptor IRP domain-containing protein</fullName>
    </recommendedName>
</protein>
<feature type="signal peptide" evidence="9">
    <location>
        <begin position="1"/>
        <end position="20"/>
    </location>
</feature>
<dbReference type="PANTHER" id="PTHR21229:SF1">
    <property type="entry name" value="GH17801P"/>
    <property type="match status" value="1"/>
</dbReference>
<feature type="transmembrane region" description="Helical" evidence="8">
    <location>
        <begin position="345"/>
        <end position="368"/>
    </location>
</feature>
<dbReference type="InterPro" id="IPR053938">
    <property type="entry name" value="PTM1-like_N"/>
</dbReference>
<evidence type="ECO:0000313" key="13">
    <source>
        <dbReference type="Proteomes" id="UP000019384"/>
    </source>
</evidence>
<comment type="similarity">
    <text evidence="2">Belongs to the LU7TM family.</text>
</comment>
<evidence type="ECO:0008006" key="14">
    <source>
        <dbReference type="Google" id="ProtNLM"/>
    </source>
</evidence>
<dbReference type="HOGENOM" id="CLU_024065_1_0_1"/>
<keyword evidence="3 8" id="KW-0812">Transmembrane</keyword>
<feature type="chain" id="PRO_5004878788" description="Intimal thickness related receptor IRP domain-containing protein" evidence="9">
    <location>
        <begin position="21"/>
        <end position="541"/>
    </location>
</feature>
<dbReference type="InterPro" id="IPR053937">
    <property type="entry name" value="GOST_TM"/>
</dbReference>
<accession>W6MP50</accession>
<feature type="compositionally biased region" description="Basic and acidic residues" evidence="7">
    <location>
        <begin position="527"/>
        <end position="541"/>
    </location>
</feature>
<dbReference type="GO" id="GO:0042147">
    <property type="term" value="P:retrograde transport, endosome to Golgi"/>
    <property type="evidence" value="ECO:0007669"/>
    <property type="project" value="TreeGrafter"/>
</dbReference>
<reference evidence="12" key="1">
    <citation type="submission" date="2013-12" db="EMBL/GenBank/DDBJ databases">
        <authorList>
            <person name="Genoscope - CEA"/>
        </authorList>
    </citation>
    <scope>NUCLEOTIDE SEQUENCE</scope>
    <source>
        <strain evidence="12">CBS 1993</strain>
    </source>
</reference>
<name>W6MP50_9ASCO</name>
<dbReference type="GO" id="GO:0016020">
    <property type="term" value="C:membrane"/>
    <property type="evidence" value="ECO:0007669"/>
    <property type="project" value="UniProtKB-SubCell"/>
</dbReference>
<sequence>MRLQRLLFLVLCTLASSVLAEKVLVTNESPQFCTGMYSKRDWDGDIEPHIEVNLQYFKSGDDNVHSSLSVVIFEYSDMDALGVKVSDIFTHYVCSEELVAKGLCDTSELYQFIVNKNVTPKAEILTSFLTSYGDNGLRYNIPKTGYYCVACSSPLDLGKSQNEFIVQVNFQNSYGNLPAAEIPKLKFYGLLAVLYAVSLSVYLFQLFIHRSELLKLQKCLAGVLVYLTLESTFKWFLFSFLNHNQMSQLHPSADDIVFYEIWISLLSVFRTSFALSFLVLISVGYDAVYPKLIPKCRGFMVASVLTSCCYLMYGCFFIVISYFNTIFQIHAPPDSNNNSVAEVKLWVNGIVCAWSVMSCHYLAFSGLSETKKVLANSKQHTKLKLYQRLFWILVVNMLLLITTAIILMFLKISNSFTEFRSLRSLFDFCTSYLFLIVFTSVVFLFRPSHELYLLSLRDDIPEYEVSGELHAVSGGNDFEFDDLDKLESAKLIGSSCSQCGDIASKLDSSWEPHTSEHERSLPPPNYCEHEDKESVNGHRFS</sequence>
<feature type="transmembrane region" description="Helical" evidence="8">
    <location>
        <begin position="389"/>
        <end position="412"/>
    </location>
</feature>
<proteinExistence type="inferred from homology"/>
<feature type="transmembrane region" description="Helical" evidence="8">
    <location>
        <begin position="299"/>
        <end position="325"/>
    </location>
</feature>
<feature type="domain" description="PTM1-like N-terminal" evidence="11">
    <location>
        <begin position="31"/>
        <end position="172"/>
    </location>
</feature>
<dbReference type="GO" id="GO:0005794">
    <property type="term" value="C:Golgi apparatus"/>
    <property type="evidence" value="ECO:0007669"/>
    <property type="project" value="TreeGrafter"/>
</dbReference>
<dbReference type="PANTHER" id="PTHR21229">
    <property type="entry name" value="LUNG SEVEN TRANSMEMBRANE RECEPTOR"/>
    <property type="match status" value="1"/>
</dbReference>
<dbReference type="Proteomes" id="UP000019384">
    <property type="component" value="Unassembled WGS sequence"/>
</dbReference>
<comment type="subcellular location">
    <subcellularLocation>
        <location evidence="1">Membrane</location>
        <topology evidence="1">Multi-pass membrane protein</topology>
    </subcellularLocation>
</comment>
<feature type="domain" description="GOST seven transmembrane" evidence="10">
    <location>
        <begin position="183"/>
        <end position="450"/>
    </location>
</feature>
<gene>
    <name evidence="12" type="ORF">KUCA_T00004013001</name>
</gene>
<feature type="compositionally biased region" description="Basic and acidic residues" evidence="7">
    <location>
        <begin position="508"/>
        <end position="520"/>
    </location>
</feature>
<feature type="transmembrane region" description="Helical" evidence="8">
    <location>
        <begin position="261"/>
        <end position="287"/>
    </location>
</feature>
<feature type="transmembrane region" description="Helical" evidence="8">
    <location>
        <begin position="220"/>
        <end position="241"/>
    </location>
</feature>
<dbReference type="Pfam" id="PF06814">
    <property type="entry name" value="GOST_TM"/>
    <property type="match status" value="1"/>
</dbReference>
<dbReference type="GO" id="GO:0005829">
    <property type="term" value="C:cytosol"/>
    <property type="evidence" value="ECO:0007669"/>
    <property type="project" value="GOC"/>
</dbReference>
<keyword evidence="6 8" id="KW-0472">Membrane</keyword>
<keyword evidence="13" id="KW-1185">Reference proteome</keyword>
<organism evidence="12 13">
    <name type="scientific">Kuraishia capsulata CBS 1993</name>
    <dbReference type="NCBI Taxonomy" id="1382522"/>
    <lineage>
        <taxon>Eukaryota</taxon>
        <taxon>Fungi</taxon>
        <taxon>Dikarya</taxon>
        <taxon>Ascomycota</taxon>
        <taxon>Saccharomycotina</taxon>
        <taxon>Pichiomycetes</taxon>
        <taxon>Pichiales</taxon>
        <taxon>Pichiaceae</taxon>
        <taxon>Kuraishia</taxon>
    </lineage>
</organism>
<evidence type="ECO:0000256" key="1">
    <source>
        <dbReference type="ARBA" id="ARBA00004141"/>
    </source>
</evidence>
<dbReference type="InterPro" id="IPR009637">
    <property type="entry name" value="GPR107/GPR108-like"/>
</dbReference>
<evidence type="ECO:0000256" key="3">
    <source>
        <dbReference type="ARBA" id="ARBA00022692"/>
    </source>
</evidence>
<feature type="transmembrane region" description="Helical" evidence="8">
    <location>
        <begin position="187"/>
        <end position="208"/>
    </location>
</feature>
<dbReference type="Pfam" id="PF21902">
    <property type="entry name" value="PTM1-like_N"/>
    <property type="match status" value="1"/>
</dbReference>
<dbReference type="RefSeq" id="XP_022460025.1">
    <property type="nucleotide sequence ID" value="XM_022600706.1"/>
</dbReference>
<evidence type="ECO:0000256" key="7">
    <source>
        <dbReference type="SAM" id="MobiDB-lite"/>
    </source>
</evidence>
<evidence type="ECO:0000256" key="5">
    <source>
        <dbReference type="ARBA" id="ARBA00022989"/>
    </source>
</evidence>
<evidence type="ECO:0000259" key="10">
    <source>
        <dbReference type="Pfam" id="PF06814"/>
    </source>
</evidence>
<evidence type="ECO:0000256" key="6">
    <source>
        <dbReference type="ARBA" id="ARBA00023136"/>
    </source>
</evidence>
<dbReference type="EMBL" id="HG793129">
    <property type="protein sequence ID" value="CDK28033.1"/>
    <property type="molecule type" value="Genomic_DNA"/>
</dbReference>
<dbReference type="GeneID" id="34521413"/>
<evidence type="ECO:0000256" key="9">
    <source>
        <dbReference type="SAM" id="SignalP"/>
    </source>
</evidence>
<reference evidence="12" key="2">
    <citation type="submission" date="2014-02" db="EMBL/GenBank/DDBJ databases">
        <title>Complete DNA sequence of /Kuraishia capsulata/ illustrates novel genomic features among budding yeasts (/Saccharomycotina/).</title>
        <authorList>
            <person name="Morales L."/>
            <person name="Noel B."/>
            <person name="Porcel B."/>
            <person name="Marcet-Houben M."/>
            <person name="Hullo M-F."/>
            <person name="Sacerdot C."/>
            <person name="Tekaia F."/>
            <person name="Leh-Louis V."/>
            <person name="Despons L."/>
            <person name="Khanna V."/>
            <person name="Aury J-M."/>
            <person name="Barbe V."/>
            <person name="Couloux A."/>
            <person name="Labadie K."/>
            <person name="Pelletier E."/>
            <person name="Souciet J-L."/>
            <person name="Boekhout T."/>
            <person name="Gabaldon T."/>
            <person name="Wincker P."/>
            <person name="Dujon B."/>
        </authorList>
    </citation>
    <scope>NUCLEOTIDE SEQUENCE</scope>
    <source>
        <strain evidence="12">CBS 1993</strain>
    </source>
</reference>
<evidence type="ECO:0000256" key="2">
    <source>
        <dbReference type="ARBA" id="ARBA00007883"/>
    </source>
</evidence>
<feature type="transmembrane region" description="Helical" evidence="8">
    <location>
        <begin position="424"/>
        <end position="445"/>
    </location>
</feature>
<keyword evidence="5 8" id="KW-1133">Transmembrane helix</keyword>
<evidence type="ECO:0000256" key="8">
    <source>
        <dbReference type="SAM" id="Phobius"/>
    </source>
</evidence>
<dbReference type="AlphaFoldDB" id="W6MP50"/>
<dbReference type="OrthoDB" id="19932at2759"/>
<feature type="region of interest" description="Disordered" evidence="7">
    <location>
        <begin position="507"/>
        <end position="541"/>
    </location>
</feature>
<keyword evidence="4 9" id="KW-0732">Signal</keyword>